<dbReference type="Proteomes" id="UP000605148">
    <property type="component" value="Unassembled WGS sequence"/>
</dbReference>
<dbReference type="PANTHER" id="PTHR34135">
    <property type="entry name" value="LYSOZYME"/>
    <property type="match status" value="1"/>
</dbReference>
<evidence type="ECO:0000256" key="2">
    <source>
        <dbReference type="ARBA" id="ARBA00022801"/>
    </source>
</evidence>
<dbReference type="GO" id="GO:0016052">
    <property type="term" value="P:carbohydrate catabolic process"/>
    <property type="evidence" value="ECO:0007669"/>
    <property type="project" value="TreeGrafter"/>
</dbReference>
<dbReference type="InterPro" id="IPR002053">
    <property type="entry name" value="Glyco_hydro_25"/>
</dbReference>
<dbReference type="AlphaFoldDB" id="A0A916TMH9"/>
<evidence type="ECO:0000313" key="6">
    <source>
        <dbReference type="Proteomes" id="UP000605148"/>
    </source>
</evidence>
<dbReference type="CDD" id="cd06413">
    <property type="entry name" value="GH25_muramidase_1"/>
    <property type="match status" value="1"/>
</dbReference>
<keyword evidence="4" id="KW-0472">Membrane</keyword>
<comment type="caution">
    <text evidence="5">The sequence shown here is derived from an EMBL/GenBank/DDBJ whole genome shotgun (WGS) entry which is preliminary data.</text>
</comment>
<dbReference type="PANTHER" id="PTHR34135:SF2">
    <property type="entry name" value="LYSOZYME"/>
    <property type="match status" value="1"/>
</dbReference>
<dbReference type="Pfam" id="PF01183">
    <property type="entry name" value="Glyco_hydro_25"/>
    <property type="match status" value="1"/>
</dbReference>
<keyword evidence="2" id="KW-0378">Hydrolase</keyword>
<dbReference type="OrthoDB" id="9798192at2"/>
<keyword evidence="4" id="KW-0812">Transmembrane</keyword>
<dbReference type="PROSITE" id="PS51904">
    <property type="entry name" value="GLYCOSYL_HYDROL_F25_2"/>
    <property type="match status" value="1"/>
</dbReference>
<dbReference type="SMART" id="SM00641">
    <property type="entry name" value="Glyco_25"/>
    <property type="match status" value="1"/>
</dbReference>
<keyword evidence="4" id="KW-1133">Transmembrane helix</keyword>
<dbReference type="GO" id="GO:0009253">
    <property type="term" value="P:peptidoglycan catabolic process"/>
    <property type="evidence" value="ECO:0007669"/>
    <property type="project" value="InterPro"/>
</dbReference>
<dbReference type="GO" id="GO:0003796">
    <property type="term" value="F:lysozyme activity"/>
    <property type="evidence" value="ECO:0007669"/>
    <property type="project" value="InterPro"/>
</dbReference>
<accession>A0A916TMH9</accession>
<gene>
    <name evidence="5" type="ORF">GCM10011316_33210</name>
</gene>
<dbReference type="InterPro" id="IPR017853">
    <property type="entry name" value="GH"/>
</dbReference>
<evidence type="ECO:0000256" key="4">
    <source>
        <dbReference type="SAM" id="Phobius"/>
    </source>
</evidence>
<name>A0A916TMH9_9HYPH</name>
<evidence type="ECO:0000256" key="3">
    <source>
        <dbReference type="ARBA" id="ARBA00023295"/>
    </source>
</evidence>
<reference evidence="5" key="2">
    <citation type="submission" date="2020-09" db="EMBL/GenBank/DDBJ databases">
        <authorList>
            <person name="Sun Q."/>
            <person name="Zhou Y."/>
        </authorList>
    </citation>
    <scope>NUCLEOTIDE SEQUENCE</scope>
    <source>
        <strain evidence="5">CGMCC 1.12426</strain>
    </source>
</reference>
<reference evidence="5" key="1">
    <citation type="journal article" date="2014" name="Int. J. Syst. Evol. Microbiol.">
        <title>Complete genome sequence of Corynebacterium casei LMG S-19264T (=DSM 44701T), isolated from a smear-ripened cheese.</title>
        <authorList>
            <consortium name="US DOE Joint Genome Institute (JGI-PGF)"/>
            <person name="Walter F."/>
            <person name="Albersmeier A."/>
            <person name="Kalinowski J."/>
            <person name="Ruckert C."/>
        </authorList>
    </citation>
    <scope>NUCLEOTIDE SEQUENCE</scope>
    <source>
        <strain evidence="5">CGMCC 1.12426</strain>
    </source>
</reference>
<dbReference type="SUPFAM" id="SSF51445">
    <property type="entry name" value="(Trans)glycosidases"/>
    <property type="match status" value="1"/>
</dbReference>
<dbReference type="Gene3D" id="3.20.20.80">
    <property type="entry name" value="Glycosidases"/>
    <property type="match status" value="1"/>
</dbReference>
<keyword evidence="3" id="KW-0326">Glycosidase</keyword>
<dbReference type="GO" id="GO:0016998">
    <property type="term" value="P:cell wall macromolecule catabolic process"/>
    <property type="evidence" value="ECO:0007669"/>
    <property type="project" value="InterPro"/>
</dbReference>
<sequence length="236" mass="26532">MGLLQSLLRLVFYCAVGSVIVIVGAAYFFMTWEPDRDDFPTRGIDISHHQGEIDWKAVAADDVGFVYMKASEGGDFQDRAFAANWQNAGAEGLARGAYHFFSLCKRGVDQARNFLAVLPREDAMLPPVLDLEFEGNCPRRPERAEVLAEISAFVAAVEQTTGRQVVLYAPDDFYRAYLAGQGLNRPIWVRSLWHSPAYGADWLYWQYHARGAVKGIRGEVDLNVLQKDRRLADLVK</sequence>
<dbReference type="InterPro" id="IPR018077">
    <property type="entry name" value="Glyco_hydro_fam25_subgr"/>
</dbReference>
<feature type="transmembrane region" description="Helical" evidence="4">
    <location>
        <begin position="7"/>
        <end position="30"/>
    </location>
</feature>
<organism evidence="5 6">
    <name type="scientific">Roseibium aquae</name>
    <dbReference type="NCBI Taxonomy" id="1323746"/>
    <lineage>
        <taxon>Bacteria</taxon>
        <taxon>Pseudomonadati</taxon>
        <taxon>Pseudomonadota</taxon>
        <taxon>Alphaproteobacteria</taxon>
        <taxon>Hyphomicrobiales</taxon>
        <taxon>Stappiaceae</taxon>
        <taxon>Roseibium</taxon>
    </lineage>
</organism>
<proteinExistence type="inferred from homology"/>
<dbReference type="RefSeq" id="WP_150496800.1">
    <property type="nucleotide sequence ID" value="NZ_BMFA01000011.1"/>
</dbReference>
<keyword evidence="6" id="KW-1185">Reference proteome</keyword>
<protein>
    <submittedName>
        <fullName evidence="5">Lysozyme</fullName>
    </submittedName>
</protein>
<comment type="similarity">
    <text evidence="1">Belongs to the glycosyl hydrolase 25 family.</text>
</comment>
<evidence type="ECO:0000313" key="5">
    <source>
        <dbReference type="EMBL" id="GGB58489.1"/>
    </source>
</evidence>
<dbReference type="EMBL" id="BMFA01000011">
    <property type="protein sequence ID" value="GGB58489.1"/>
    <property type="molecule type" value="Genomic_DNA"/>
</dbReference>
<evidence type="ECO:0000256" key="1">
    <source>
        <dbReference type="ARBA" id="ARBA00010646"/>
    </source>
</evidence>